<organism evidence="1 2">
    <name type="scientific">Thermincola ferriacetica</name>
    <dbReference type="NCBI Taxonomy" id="281456"/>
    <lineage>
        <taxon>Bacteria</taxon>
        <taxon>Bacillati</taxon>
        <taxon>Bacillota</taxon>
        <taxon>Clostridia</taxon>
        <taxon>Eubacteriales</taxon>
        <taxon>Thermincolaceae</taxon>
        <taxon>Thermincola</taxon>
    </lineage>
</organism>
<dbReference type="InterPro" id="IPR007183">
    <property type="entry name" value="UPF0280"/>
</dbReference>
<name>A0A0L6W650_9FIRM</name>
<keyword evidence="1" id="KW-0449">Lipoprotein</keyword>
<dbReference type="PIRSF" id="PIRSF006421">
    <property type="entry name" value="UCP006421"/>
    <property type="match status" value="1"/>
</dbReference>
<dbReference type="InterPro" id="IPR003374">
    <property type="entry name" value="ApbE-like_sf"/>
</dbReference>
<protein>
    <submittedName>
        <fullName evidence="1">ApbE family lipoprotein</fullName>
    </submittedName>
</protein>
<dbReference type="NCBIfam" id="NF003323">
    <property type="entry name" value="PRK04334.1-3"/>
    <property type="match status" value="1"/>
</dbReference>
<dbReference type="RefSeq" id="WP_013120058.1">
    <property type="nucleotide sequence ID" value="NZ_LGTE01000001.1"/>
</dbReference>
<reference evidence="2" key="1">
    <citation type="submission" date="2015-07" db="EMBL/GenBank/DDBJ databases">
        <title>Complete Genome of Thermincola ferriacetica strain Z-0001T.</title>
        <authorList>
            <person name="Lusk B."/>
            <person name="Badalamenti J.P."/>
            <person name="Parameswaran P."/>
            <person name="Bond D.R."/>
            <person name="Torres C.I."/>
        </authorList>
    </citation>
    <scope>NUCLEOTIDE SEQUENCE [LARGE SCALE GENOMIC DNA]</scope>
    <source>
        <strain evidence="2">Z-0001</strain>
    </source>
</reference>
<gene>
    <name evidence="1" type="ORF">Tfer_0132</name>
</gene>
<evidence type="ECO:0000313" key="1">
    <source>
        <dbReference type="EMBL" id="KNZ71057.1"/>
    </source>
</evidence>
<dbReference type="SUPFAM" id="SSF143631">
    <property type="entry name" value="ApbE-like"/>
    <property type="match status" value="1"/>
</dbReference>
<keyword evidence="2" id="KW-1185">Reference proteome</keyword>
<dbReference type="Proteomes" id="UP000037175">
    <property type="component" value="Unassembled WGS sequence"/>
</dbReference>
<dbReference type="Gene3D" id="3.10.520.10">
    <property type="entry name" value="ApbE-like domains"/>
    <property type="match status" value="1"/>
</dbReference>
<dbReference type="AlphaFoldDB" id="A0A0L6W650"/>
<proteinExistence type="predicted"/>
<comment type="caution">
    <text evidence="1">The sequence shown here is derived from an EMBL/GenBank/DDBJ whole genome shotgun (WGS) entry which is preliminary data.</text>
</comment>
<sequence>MYVDRTYRETFSAKDLVPFRVVIKDSDMMILVDKESYVPELPKKAEQITRFYRTQLEDYIMRDPIFKTTLEPHLAYEDAPPIALEMVKAGNSCGVGPMAAVAGAMAERVGRALLKKVKEVIVENGGDLFLCIKKPRIVGIFAGQSPFSDKLALKVYPGESPLGLCTSSGTVGPSLSFGKADAVVIAAPSAALADAAATAVGNLIQTKDDVVKGVEAAKRIKGVTGVLVIKDDRLSAWGDIEIVPRA</sequence>
<accession>A0A0L6W650</accession>
<dbReference type="EMBL" id="LGTE01000001">
    <property type="protein sequence ID" value="KNZ71057.1"/>
    <property type="molecule type" value="Genomic_DNA"/>
</dbReference>
<evidence type="ECO:0000313" key="2">
    <source>
        <dbReference type="Proteomes" id="UP000037175"/>
    </source>
</evidence>